<gene>
    <name evidence="6 8" type="primary">purN</name>
    <name evidence="8" type="ORF">H4F45_11410</name>
</gene>
<keyword evidence="3 6" id="KW-0658">Purine biosynthesis</keyword>
<evidence type="ECO:0000259" key="7">
    <source>
        <dbReference type="Pfam" id="PF00551"/>
    </source>
</evidence>
<sequence>MKNIVVLISGHGSNLQALIDACKNGRLKGKIVAVFSNNAEAYGLERAQDADIPTCVLNPEDFADRAAFDAALANEIEQYEPALVILAGYMRILSPEFVAQFAGKMLNIHPSLLPKYPGLHTHRKALENGDREHGTSVHFVTDELDGGPLILQAKVPVFSDDTEESLSERVKTHEHTIYPMVINWFLNGRLVMRDNEAWLDSVRIPPQGYAAE</sequence>
<dbReference type="NCBIfam" id="TIGR00639">
    <property type="entry name" value="PurN"/>
    <property type="match status" value="1"/>
</dbReference>
<evidence type="ECO:0000256" key="1">
    <source>
        <dbReference type="ARBA" id="ARBA00005054"/>
    </source>
</evidence>
<feature type="active site" description="Proton donor" evidence="6">
    <location>
        <position position="109"/>
    </location>
</feature>
<feature type="site" description="Raises pKa of active site His" evidence="6">
    <location>
        <position position="145"/>
    </location>
</feature>
<dbReference type="InterPro" id="IPR004607">
    <property type="entry name" value="GART"/>
</dbReference>
<name>A0AAE2WHK7_9GAMM</name>
<dbReference type="PROSITE" id="PS00373">
    <property type="entry name" value="GART"/>
    <property type="match status" value="1"/>
</dbReference>
<dbReference type="EMBL" id="JACGEP010000025">
    <property type="protein sequence ID" value="MBN3052069.1"/>
    <property type="molecule type" value="Genomic_DNA"/>
</dbReference>
<dbReference type="EC" id="2.1.2.2" evidence="6"/>
<comment type="catalytic activity">
    <reaction evidence="5 6">
        <text>N(1)-(5-phospho-beta-D-ribosyl)glycinamide + (6R)-10-formyltetrahydrofolate = N(2)-formyl-N(1)-(5-phospho-beta-D-ribosyl)glycinamide + (6S)-5,6,7,8-tetrahydrofolate + H(+)</text>
        <dbReference type="Rhea" id="RHEA:15053"/>
        <dbReference type="ChEBI" id="CHEBI:15378"/>
        <dbReference type="ChEBI" id="CHEBI:57453"/>
        <dbReference type="ChEBI" id="CHEBI:143788"/>
        <dbReference type="ChEBI" id="CHEBI:147286"/>
        <dbReference type="ChEBI" id="CHEBI:195366"/>
        <dbReference type="EC" id="2.1.2.2"/>
    </reaction>
</comment>
<dbReference type="FunFam" id="3.40.50.170:FF:000005">
    <property type="entry name" value="Phosphoribosylglycinamide formyltransferase"/>
    <property type="match status" value="1"/>
</dbReference>
<comment type="function">
    <text evidence="6">Catalyzes the transfer of a formyl group from 10-formyltetrahydrofolate to 5-phospho-ribosyl-glycinamide (GAR), producing 5-phospho-ribosyl-N-formylglycinamide (FGAR) and tetrahydrofolate.</text>
</comment>
<dbReference type="HAMAP" id="MF_01930">
    <property type="entry name" value="PurN"/>
    <property type="match status" value="1"/>
</dbReference>
<dbReference type="InterPro" id="IPR036477">
    <property type="entry name" value="Formyl_transf_N_sf"/>
</dbReference>
<feature type="binding site" evidence="6">
    <location>
        <position position="107"/>
    </location>
    <ligand>
        <name>(6R)-10-formyltetrahydrofolate</name>
        <dbReference type="ChEBI" id="CHEBI:195366"/>
    </ligand>
</feature>
<dbReference type="InterPro" id="IPR002376">
    <property type="entry name" value="Formyl_transf_N"/>
</dbReference>
<protein>
    <recommendedName>
        <fullName evidence="6">Phosphoribosylglycinamide formyltransferase</fullName>
        <ecNumber evidence="6">2.1.2.2</ecNumber>
    </recommendedName>
    <alternativeName>
        <fullName evidence="6">5'-phosphoribosylglycinamide transformylase</fullName>
    </alternativeName>
    <alternativeName>
        <fullName evidence="6">GAR transformylase</fullName>
        <shortName evidence="6">GART</shortName>
    </alternativeName>
</protein>
<dbReference type="Gene3D" id="3.40.50.170">
    <property type="entry name" value="Formyl transferase, N-terminal domain"/>
    <property type="match status" value="1"/>
</dbReference>
<dbReference type="Proteomes" id="UP000768524">
    <property type="component" value="Unassembled WGS sequence"/>
</dbReference>
<keyword evidence="2 6" id="KW-0808">Transferase</keyword>
<accession>A0AAE2WHK7</accession>
<feature type="binding site" evidence="6">
    <location>
        <begin position="90"/>
        <end position="93"/>
    </location>
    <ligand>
        <name>(6R)-10-formyltetrahydrofolate</name>
        <dbReference type="ChEBI" id="CHEBI:195366"/>
    </ligand>
</feature>
<dbReference type="CDD" id="cd08645">
    <property type="entry name" value="FMT_core_GART"/>
    <property type="match status" value="1"/>
</dbReference>
<feature type="binding site" evidence="6">
    <location>
        <begin position="12"/>
        <end position="14"/>
    </location>
    <ligand>
        <name>N(1)-(5-phospho-beta-D-ribosyl)glycinamide</name>
        <dbReference type="ChEBI" id="CHEBI:143788"/>
    </ligand>
</feature>
<dbReference type="PANTHER" id="PTHR43369:SF2">
    <property type="entry name" value="PHOSPHORIBOSYLGLYCINAMIDE FORMYLTRANSFERASE"/>
    <property type="match status" value="1"/>
</dbReference>
<evidence type="ECO:0000256" key="4">
    <source>
        <dbReference type="ARBA" id="ARBA00038440"/>
    </source>
</evidence>
<reference evidence="8" key="1">
    <citation type="submission" date="2020-07" db="EMBL/GenBank/DDBJ databases">
        <title>A pangenomic view of the genus Pectobacterium provides insights into genome organization, phylogeny, and virulence.</title>
        <authorList>
            <person name="Jonkheer E."/>
            <person name="Brankovics B."/>
            <person name="Houwers I."/>
            <person name="Van Der Wolf J."/>
            <person name="Bonants P."/>
            <person name="Vreeburg R."/>
            <person name="Bollema R."/>
            <person name="De Haan J."/>
            <person name="Berke L."/>
            <person name="De Ridder D."/>
            <person name="Smit S."/>
            <person name="Van Der Lee T.A.J."/>
        </authorList>
    </citation>
    <scope>NUCLEOTIDE SEQUENCE</scope>
    <source>
        <strain evidence="8">NAK:433</strain>
    </source>
</reference>
<evidence type="ECO:0000256" key="5">
    <source>
        <dbReference type="ARBA" id="ARBA00047664"/>
    </source>
</evidence>
<evidence type="ECO:0000313" key="9">
    <source>
        <dbReference type="Proteomes" id="UP000768524"/>
    </source>
</evidence>
<evidence type="ECO:0000256" key="2">
    <source>
        <dbReference type="ARBA" id="ARBA00022679"/>
    </source>
</evidence>
<dbReference type="GO" id="GO:0006189">
    <property type="term" value="P:'de novo' IMP biosynthetic process"/>
    <property type="evidence" value="ECO:0007669"/>
    <property type="project" value="UniProtKB-UniRule"/>
</dbReference>
<feature type="domain" description="Formyl transferase N-terminal" evidence="7">
    <location>
        <begin position="2"/>
        <end position="182"/>
    </location>
</feature>
<feature type="binding site" evidence="6">
    <location>
        <position position="65"/>
    </location>
    <ligand>
        <name>(6R)-10-formyltetrahydrofolate</name>
        <dbReference type="ChEBI" id="CHEBI:195366"/>
    </ligand>
</feature>
<comment type="pathway">
    <text evidence="1 6">Purine metabolism; IMP biosynthesis via de novo pathway; N(2)-formyl-N(1)-(5-phospho-D-ribosyl)glycinamide from N(1)-(5-phospho-D-ribosyl)glycinamide (10-formyl THF route): step 1/1.</text>
</comment>
<dbReference type="PANTHER" id="PTHR43369">
    <property type="entry name" value="PHOSPHORIBOSYLGLYCINAMIDE FORMYLTRANSFERASE"/>
    <property type="match status" value="1"/>
</dbReference>
<dbReference type="RefSeq" id="WP_180786131.1">
    <property type="nucleotide sequence ID" value="NZ_JACDSF010000028.1"/>
</dbReference>
<proteinExistence type="inferred from homology"/>
<dbReference type="InterPro" id="IPR001555">
    <property type="entry name" value="GART_AS"/>
</dbReference>
<evidence type="ECO:0000256" key="3">
    <source>
        <dbReference type="ARBA" id="ARBA00022755"/>
    </source>
</evidence>
<evidence type="ECO:0000256" key="6">
    <source>
        <dbReference type="HAMAP-Rule" id="MF_01930"/>
    </source>
</evidence>
<comment type="caution">
    <text evidence="8">The sequence shown here is derived from an EMBL/GenBank/DDBJ whole genome shotgun (WGS) entry which is preliminary data.</text>
</comment>
<dbReference type="AlphaFoldDB" id="A0AAE2WHK7"/>
<dbReference type="GO" id="GO:0004644">
    <property type="term" value="F:phosphoribosylglycinamide formyltransferase activity"/>
    <property type="evidence" value="ECO:0007669"/>
    <property type="project" value="UniProtKB-UniRule"/>
</dbReference>
<organism evidence="8 9">
    <name type="scientific">Pectobacterium brasiliense</name>
    <dbReference type="NCBI Taxonomy" id="180957"/>
    <lineage>
        <taxon>Bacteria</taxon>
        <taxon>Pseudomonadati</taxon>
        <taxon>Pseudomonadota</taxon>
        <taxon>Gammaproteobacteria</taxon>
        <taxon>Enterobacterales</taxon>
        <taxon>Pectobacteriaceae</taxon>
        <taxon>Pectobacterium</taxon>
    </lineage>
</organism>
<comment type="similarity">
    <text evidence="4 6">Belongs to the GART family.</text>
</comment>
<dbReference type="SUPFAM" id="SSF53328">
    <property type="entry name" value="Formyltransferase"/>
    <property type="match status" value="1"/>
</dbReference>
<evidence type="ECO:0000313" key="8">
    <source>
        <dbReference type="EMBL" id="MBN3052069.1"/>
    </source>
</evidence>
<dbReference type="Pfam" id="PF00551">
    <property type="entry name" value="Formyl_trans_N"/>
    <property type="match status" value="1"/>
</dbReference>
<dbReference type="GO" id="GO:0005829">
    <property type="term" value="C:cytosol"/>
    <property type="evidence" value="ECO:0007669"/>
    <property type="project" value="TreeGrafter"/>
</dbReference>